<evidence type="ECO:0000313" key="4">
    <source>
        <dbReference type="EMBL" id="CAJ1942230.1"/>
    </source>
</evidence>
<dbReference type="GO" id="GO:0051082">
    <property type="term" value="F:unfolded protein binding"/>
    <property type="evidence" value="ECO:0007669"/>
    <property type="project" value="InterPro"/>
</dbReference>
<gene>
    <name evidence="4" type="ORF">CYCCA115_LOCUS7843</name>
</gene>
<dbReference type="Proteomes" id="UP001295423">
    <property type="component" value="Unassembled WGS sequence"/>
</dbReference>
<dbReference type="GO" id="GO:0016272">
    <property type="term" value="C:prefoldin complex"/>
    <property type="evidence" value="ECO:0007669"/>
    <property type="project" value="InterPro"/>
</dbReference>
<evidence type="ECO:0000256" key="3">
    <source>
        <dbReference type="SAM" id="Coils"/>
    </source>
</evidence>
<dbReference type="InterPro" id="IPR009053">
    <property type="entry name" value="Prefoldin"/>
</dbReference>
<name>A0AAD2CYJ7_9STRA</name>
<evidence type="ECO:0000313" key="5">
    <source>
        <dbReference type="Proteomes" id="UP001295423"/>
    </source>
</evidence>
<dbReference type="GO" id="GO:0051131">
    <property type="term" value="P:chaperone-mediated protein complex assembly"/>
    <property type="evidence" value="ECO:0007669"/>
    <property type="project" value="TreeGrafter"/>
</dbReference>
<sequence>MAANNPGGAMAAEIDAEVEVFKEIQGQLQSVRTDLQTVLGQMTENEMVQKELELVDSSASVYKMVGPVLIKNSLEDARDTVSKRLEFITAERDRLEAKTKELETRGAAIATKVQQMQATLQQATVAAVNEVAKQAA</sequence>
<comment type="caution">
    <text evidence="4">The sequence shown here is derived from an EMBL/GenBank/DDBJ whole genome shotgun (WGS) entry which is preliminary data.</text>
</comment>
<organism evidence="4 5">
    <name type="scientific">Cylindrotheca closterium</name>
    <dbReference type="NCBI Taxonomy" id="2856"/>
    <lineage>
        <taxon>Eukaryota</taxon>
        <taxon>Sar</taxon>
        <taxon>Stramenopiles</taxon>
        <taxon>Ochrophyta</taxon>
        <taxon>Bacillariophyta</taxon>
        <taxon>Bacillariophyceae</taxon>
        <taxon>Bacillariophycidae</taxon>
        <taxon>Bacillariales</taxon>
        <taxon>Bacillariaceae</taxon>
        <taxon>Cylindrotheca</taxon>
    </lineage>
</organism>
<proteinExistence type="inferred from homology"/>
<dbReference type="InterPro" id="IPR002777">
    <property type="entry name" value="PFD_beta-like"/>
</dbReference>
<dbReference type="GO" id="GO:0051087">
    <property type="term" value="F:protein-folding chaperone binding"/>
    <property type="evidence" value="ECO:0007669"/>
    <property type="project" value="TreeGrafter"/>
</dbReference>
<dbReference type="AlphaFoldDB" id="A0AAD2CYJ7"/>
<dbReference type="PANTHER" id="PTHR21431">
    <property type="entry name" value="PREFOLDIN SUBUNIT 6"/>
    <property type="match status" value="1"/>
</dbReference>
<evidence type="ECO:0008006" key="6">
    <source>
        <dbReference type="Google" id="ProtNLM"/>
    </source>
</evidence>
<feature type="coiled-coil region" evidence="3">
    <location>
        <begin position="78"/>
        <end position="105"/>
    </location>
</feature>
<dbReference type="CDD" id="cd23161">
    <property type="entry name" value="Prefoldin_6"/>
    <property type="match status" value="1"/>
</dbReference>
<dbReference type="EMBL" id="CAKOGP040001112">
    <property type="protein sequence ID" value="CAJ1942230.1"/>
    <property type="molecule type" value="Genomic_DNA"/>
</dbReference>
<accession>A0AAD2CYJ7</accession>
<protein>
    <recommendedName>
        <fullName evidence="6">Prefoldin subunit 6</fullName>
    </recommendedName>
</protein>
<keyword evidence="3" id="KW-0175">Coiled coil</keyword>
<dbReference type="Pfam" id="PF01920">
    <property type="entry name" value="Prefoldin_2"/>
    <property type="match status" value="1"/>
</dbReference>
<keyword evidence="5" id="KW-1185">Reference proteome</keyword>
<dbReference type="Gene3D" id="1.10.287.370">
    <property type="match status" value="1"/>
</dbReference>
<dbReference type="GO" id="GO:0006457">
    <property type="term" value="P:protein folding"/>
    <property type="evidence" value="ECO:0007669"/>
    <property type="project" value="InterPro"/>
</dbReference>
<dbReference type="SUPFAM" id="SSF46579">
    <property type="entry name" value="Prefoldin"/>
    <property type="match status" value="1"/>
</dbReference>
<reference evidence="4" key="1">
    <citation type="submission" date="2023-08" db="EMBL/GenBank/DDBJ databases">
        <authorList>
            <person name="Audoor S."/>
            <person name="Bilcke G."/>
        </authorList>
    </citation>
    <scope>NUCLEOTIDE SEQUENCE</scope>
</reference>
<comment type="similarity">
    <text evidence="1">Belongs to the prefoldin subunit beta family.</text>
</comment>
<evidence type="ECO:0000256" key="2">
    <source>
        <dbReference type="ARBA" id="ARBA00023186"/>
    </source>
</evidence>
<evidence type="ECO:0000256" key="1">
    <source>
        <dbReference type="ARBA" id="ARBA00008045"/>
    </source>
</evidence>
<dbReference type="PANTHER" id="PTHR21431:SF0">
    <property type="entry name" value="PREFOLDIN SUBUNIT 6"/>
    <property type="match status" value="1"/>
</dbReference>
<dbReference type="GO" id="GO:0005737">
    <property type="term" value="C:cytoplasm"/>
    <property type="evidence" value="ECO:0007669"/>
    <property type="project" value="TreeGrafter"/>
</dbReference>
<keyword evidence="2" id="KW-0143">Chaperone</keyword>